<organism evidence="1">
    <name type="scientific">marine metagenome</name>
    <dbReference type="NCBI Taxonomy" id="408172"/>
    <lineage>
        <taxon>unclassified sequences</taxon>
        <taxon>metagenomes</taxon>
        <taxon>ecological metagenomes</taxon>
    </lineage>
</organism>
<evidence type="ECO:0000313" key="1">
    <source>
        <dbReference type="EMBL" id="SVB95956.1"/>
    </source>
</evidence>
<reference evidence="1" key="1">
    <citation type="submission" date="2018-05" db="EMBL/GenBank/DDBJ databases">
        <authorList>
            <person name="Lanie J.A."/>
            <person name="Ng W.-L."/>
            <person name="Kazmierczak K.M."/>
            <person name="Andrzejewski T.M."/>
            <person name="Davidsen T.M."/>
            <person name="Wayne K.J."/>
            <person name="Tettelin H."/>
            <person name="Glass J.I."/>
            <person name="Rusch D."/>
            <person name="Podicherti R."/>
            <person name="Tsui H.-C.T."/>
            <person name="Winkler M.E."/>
        </authorList>
    </citation>
    <scope>NUCLEOTIDE SEQUENCE</scope>
</reference>
<proteinExistence type="predicted"/>
<protein>
    <submittedName>
        <fullName evidence="1">Uncharacterized protein</fullName>
    </submittedName>
</protein>
<accession>A0A382I8K0</accession>
<gene>
    <name evidence="1" type="ORF">METZ01_LOCUS248810</name>
</gene>
<feature type="non-terminal residue" evidence="1">
    <location>
        <position position="40"/>
    </location>
</feature>
<dbReference type="EMBL" id="UINC01065861">
    <property type="protein sequence ID" value="SVB95956.1"/>
    <property type="molecule type" value="Genomic_DNA"/>
</dbReference>
<name>A0A382I8K0_9ZZZZ</name>
<dbReference type="AlphaFoldDB" id="A0A382I8K0"/>
<sequence>MEIYSWTRSLAVELVFKDQPYSLGDTIDIEVGLNALRDAK</sequence>